<proteinExistence type="predicted"/>
<keyword evidence="2" id="KW-1185">Reference proteome</keyword>
<reference evidence="1 2" key="1">
    <citation type="submission" date="2020-03" db="EMBL/GenBank/DDBJ databases">
        <title>Genomic Encyclopedia of Type Strains, Phase IV (KMG-IV): sequencing the most valuable type-strain genomes for metagenomic binning, comparative biology and taxonomic classification.</title>
        <authorList>
            <person name="Goeker M."/>
        </authorList>
    </citation>
    <scope>NUCLEOTIDE SEQUENCE [LARGE SCALE GENOMIC DNA]</scope>
    <source>
        <strain evidence="1 2">DSM 16846</strain>
    </source>
</reference>
<comment type="caution">
    <text evidence="1">The sequence shown here is derived from an EMBL/GenBank/DDBJ whole genome shotgun (WGS) entry which is preliminary data.</text>
</comment>
<sequence>MNALLFAAFLATGAAQPAELDYSTGALAYQALVTGDLSLAERQLVGSQAANRNDGAWLLNYGQLLARQGRVNEAREVFRQVDRAPDSEIVLASGEVMGTREVSRIAARRLTQQSLSAR</sequence>
<evidence type="ECO:0000313" key="2">
    <source>
        <dbReference type="Proteomes" id="UP000558192"/>
    </source>
</evidence>
<dbReference type="SUPFAM" id="SSF48452">
    <property type="entry name" value="TPR-like"/>
    <property type="match status" value="1"/>
</dbReference>
<organism evidence="1 2">
    <name type="scientific">Sphingomonas kaistensis</name>
    <dbReference type="NCBI Taxonomy" id="298708"/>
    <lineage>
        <taxon>Bacteria</taxon>
        <taxon>Pseudomonadati</taxon>
        <taxon>Pseudomonadota</taxon>
        <taxon>Alphaproteobacteria</taxon>
        <taxon>Sphingomonadales</taxon>
        <taxon>Sphingomonadaceae</taxon>
        <taxon>Sphingomonas</taxon>
    </lineage>
</organism>
<dbReference type="EMBL" id="JAATJC010000001">
    <property type="protein sequence ID" value="NJC05825.1"/>
    <property type="molecule type" value="Genomic_DNA"/>
</dbReference>
<dbReference type="Gene3D" id="1.25.40.10">
    <property type="entry name" value="Tetratricopeptide repeat domain"/>
    <property type="match status" value="1"/>
</dbReference>
<dbReference type="Proteomes" id="UP000558192">
    <property type="component" value="Unassembled WGS sequence"/>
</dbReference>
<protein>
    <submittedName>
        <fullName evidence="1">Tfp pilus assembly protein PilF</fullName>
    </submittedName>
</protein>
<evidence type="ECO:0000313" key="1">
    <source>
        <dbReference type="EMBL" id="NJC05825.1"/>
    </source>
</evidence>
<dbReference type="AlphaFoldDB" id="A0A7X6BGU9"/>
<dbReference type="InterPro" id="IPR011990">
    <property type="entry name" value="TPR-like_helical_dom_sf"/>
</dbReference>
<dbReference type="RefSeq" id="WP_168068630.1">
    <property type="nucleotide sequence ID" value="NZ_JAATJC010000001.1"/>
</dbReference>
<gene>
    <name evidence="1" type="ORF">GGQ97_001618</name>
</gene>
<name>A0A7X6BGU9_9SPHN</name>
<accession>A0A7X6BGU9</accession>